<sequence length="381" mass="42281">MFATIPVNISTYLFLDRAPNSAKLSSKSMIWGLFFLTLTTVVFRAEVALLLAPLCLQLLYKKQISFLSLVKVGLVSGLFSLALTLVVDSYFWNAYPLWPEFSGIYFNVVEGKSAEWGTSPPLTYVTSYLPKLLLGAFPLSALGFVADKRIRSLLIPFMAFIALISNLGHKEWRFIVYVVPPFNIAAARGARWMVSYRKNSLLGRVLFLIASGIIVANVIITALFTTASVGNYPGGQALSEFHRIYSANETTPPPCLHISNLAAQTGASLFLQLNSPPYYFSSSADVPRQPWTYNKTENLPPDVLSSSTSPFAHLISETSPTAVHSNQWQVVASVNGFDRFVVDWELLKGGKGGLLSRPWTLLRLEESEKLWILERKGLRSK</sequence>
<feature type="transmembrane region" description="Helical" evidence="12">
    <location>
        <begin position="29"/>
        <end position="60"/>
    </location>
</feature>
<accession>A0A0C3CF84</accession>
<comment type="similarity">
    <text evidence="3 12">Belongs to the glycosyltransferase 22 family.</text>
</comment>
<evidence type="ECO:0000256" key="9">
    <source>
        <dbReference type="ARBA" id="ARBA00023136"/>
    </source>
</evidence>
<dbReference type="STRING" id="686832.A0A0C3CF84"/>
<dbReference type="PANTHER" id="PTHR22760">
    <property type="entry name" value="GLYCOSYLTRANSFERASE"/>
    <property type="match status" value="1"/>
</dbReference>
<proteinExistence type="inferred from homology"/>
<reference evidence="14" key="2">
    <citation type="submission" date="2015-01" db="EMBL/GenBank/DDBJ databases">
        <title>Evolutionary Origins and Diversification of the Mycorrhizal Mutualists.</title>
        <authorList>
            <consortium name="DOE Joint Genome Institute"/>
            <consortium name="Mycorrhizal Genomics Consortium"/>
            <person name="Kohler A."/>
            <person name="Kuo A."/>
            <person name="Nagy L.G."/>
            <person name="Floudas D."/>
            <person name="Copeland A."/>
            <person name="Barry K.W."/>
            <person name="Cichocki N."/>
            <person name="Veneault-Fourrey C."/>
            <person name="LaButti K."/>
            <person name="Lindquist E.A."/>
            <person name="Lipzen A."/>
            <person name="Lundell T."/>
            <person name="Morin E."/>
            <person name="Murat C."/>
            <person name="Riley R."/>
            <person name="Ohm R."/>
            <person name="Sun H."/>
            <person name="Tunlid A."/>
            <person name="Henrissat B."/>
            <person name="Grigoriev I.V."/>
            <person name="Hibbett D.S."/>
            <person name="Martin F."/>
        </authorList>
    </citation>
    <scope>NUCLEOTIDE SEQUENCE [LARGE SCALE GENOMIC DNA]</scope>
    <source>
        <strain evidence="14">h7</strain>
    </source>
</reference>
<keyword evidence="14" id="KW-1185">Reference proteome</keyword>
<comment type="pathway">
    <text evidence="2">Protein modification; protein glycosylation.</text>
</comment>
<dbReference type="InterPro" id="IPR005599">
    <property type="entry name" value="GPI_mannosylTrfase"/>
</dbReference>
<dbReference type="OrthoDB" id="19039at2759"/>
<evidence type="ECO:0000256" key="5">
    <source>
        <dbReference type="ARBA" id="ARBA00022679"/>
    </source>
</evidence>
<dbReference type="UniPathway" id="UPA00378"/>
<dbReference type="GO" id="GO:0005789">
    <property type="term" value="C:endoplasmic reticulum membrane"/>
    <property type="evidence" value="ECO:0007669"/>
    <property type="project" value="UniProtKB-SubCell"/>
</dbReference>
<feature type="transmembrane region" description="Helical" evidence="12">
    <location>
        <begin position="128"/>
        <end position="146"/>
    </location>
</feature>
<evidence type="ECO:0000256" key="12">
    <source>
        <dbReference type="RuleBase" id="RU363075"/>
    </source>
</evidence>
<keyword evidence="5" id="KW-0808">Transferase</keyword>
<evidence type="ECO:0000313" key="13">
    <source>
        <dbReference type="EMBL" id="KIM42281.1"/>
    </source>
</evidence>
<dbReference type="GO" id="GO:0006487">
    <property type="term" value="P:protein N-linked glycosylation"/>
    <property type="evidence" value="ECO:0007669"/>
    <property type="project" value="TreeGrafter"/>
</dbReference>
<comment type="catalytic activity">
    <reaction evidence="11">
        <text>an alpha-D-Man-(1-&gt;2)-alpha-D-Man-(1-&gt;2)-alpha-D-Man-(1-&gt;3)-[alpha-D-Man-(1-&gt;2)-alpha-D-Man-(1-&gt;3)-alpha-D-Man-(1-&gt;6)]-beta-D-Man-(1-&gt;4)-beta-D-GlcNAc-(1-&gt;4)-alpha-D-GlcNAc-diphospho-di-trans,poly-cis-dolichol + a di-trans,poly-cis-dolichyl beta-D-mannosyl phosphate = an alpha-D-Man-(1-&gt;2)-alpha-D-Man-(1-&gt;2)-alpha-D-Man-(1-&gt;3)-[alpha-D-Man-(1-&gt;2)-alpha-D-Man-(1-&gt;3)-[alpha-D-Man-(1-&gt;6)]-alpha-D-Man-(1-&gt;6)]-beta-D-Man-(1-&gt;4)-beta-D-GlcNAc-(1-&gt;4)-alpha-D-GlcNAc-diphospho-di-trans,poly-cis-dolichol + a di-trans,poly-cis-dolichyl phosphate + H(+)</text>
        <dbReference type="Rhea" id="RHEA:29535"/>
        <dbReference type="Rhea" id="RHEA-COMP:19498"/>
        <dbReference type="Rhea" id="RHEA-COMP:19501"/>
        <dbReference type="Rhea" id="RHEA-COMP:19518"/>
        <dbReference type="Rhea" id="RHEA-COMP:19519"/>
        <dbReference type="ChEBI" id="CHEBI:15378"/>
        <dbReference type="ChEBI" id="CHEBI:57683"/>
        <dbReference type="ChEBI" id="CHEBI:58211"/>
        <dbReference type="ChEBI" id="CHEBI:132517"/>
        <dbReference type="ChEBI" id="CHEBI:132519"/>
        <dbReference type="EC" id="2.4.1.260"/>
    </reaction>
    <physiologicalReaction direction="left-to-right" evidence="11">
        <dbReference type="Rhea" id="RHEA:29536"/>
    </physiologicalReaction>
</comment>
<comment type="subcellular location">
    <subcellularLocation>
        <location evidence="1 12">Endoplasmic reticulum membrane</location>
        <topology evidence="1 12">Multi-pass membrane protein</topology>
    </subcellularLocation>
</comment>
<evidence type="ECO:0000256" key="3">
    <source>
        <dbReference type="ARBA" id="ARBA00007063"/>
    </source>
</evidence>
<feature type="transmembrane region" description="Helical" evidence="12">
    <location>
        <begin position="174"/>
        <end position="194"/>
    </location>
</feature>
<name>A0A0C3CF84_HEBCY</name>
<dbReference type="AlphaFoldDB" id="A0A0C3CF84"/>
<feature type="transmembrane region" description="Helical" evidence="12">
    <location>
        <begin position="201"/>
        <end position="224"/>
    </location>
</feature>
<dbReference type="Pfam" id="PF03901">
    <property type="entry name" value="Glyco_transf_22"/>
    <property type="match status" value="1"/>
</dbReference>
<keyword evidence="7 12" id="KW-0256">Endoplasmic reticulum</keyword>
<dbReference type="EMBL" id="KN831778">
    <property type="protein sequence ID" value="KIM42281.1"/>
    <property type="molecule type" value="Genomic_DNA"/>
</dbReference>
<evidence type="ECO:0000256" key="8">
    <source>
        <dbReference type="ARBA" id="ARBA00022989"/>
    </source>
</evidence>
<keyword evidence="4 12" id="KW-0328">Glycosyltransferase</keyword>
<evidence type="ECO:0000256" key="1">
    <source>
        <dbReference type="ARBA" id="ARBA00004477"/>
    </source>
</evidence>
<dbReference type="GO" id="GO:0052917">
    <property type="term" value="F:dol-P-Man:Man(7)GlcNAc(2)-PP-Dol alpha-1,6-mannosyltransferase activity"/>
    <property type="evidence" value="ECO:0007669"/>
    <property type="project" value="UniProtKB-EC"/>
</dbReference>
<feature type="transmembrane region" description="Helical" evidence="12">
    <location>
        <begin position="72"/>
        <end position="92"/>
    </location>
</feature>
<evidence type="ECO:0000256" key="6">
    <source>
        <dbReference type="ARBA" id="ARBA00022692"/>
    </source>
</evidence>
<evidence type="ECO:0000256" key="11">
    <source>
        <dbReference type="ARBA" id="ARBA00048899"/>
    </source>
</evidence>
<keyword evidence="9 12" id="KW-0472">Membrane</keyword>
<reference evidence="13 14" key="1">
    <citation type="submission" date="2014-04" db="EMBL/GenBank/DDBJ databases">
        <authorList>
            <consortium name="DOE Joint Genome Institute"/>
            <person name="Kuo A."/>
            <person name="Gay G."/>
            <person name="Dore J."/>
            <person name="Kohler A."/>
            <person name="Nagy L.G."/>
            <person name="Floudas D."/>
            <person name="Copeland A."/>
            <person name="Barry K.W."/>
            <person name="Cichocki N."/>
            <person name="Veneault-Fourrey C."/>
            <person name="LaButti K."/>
            <person name="Lindquist E.A."/>
            <person name="Lipzen A."/>
            <person name="Lundell T."/>
            <person name="Morin E."/>
            <person name="Murat C."/>
            <person name="Sun H."/>
            <person name="Tunlid A."/>
            <person name="Henrissat B."/>
            <person name="Grigoriev I.V."/>
            <person name="Hibbett D.S."/>
            <person name="Martin F."/>
            <person name="Nordberg H.P."/>
            <person name="Cantor M.N."/>
            <person name="Hua S.X."/>
        </authorList>
    </citation>
    <scope>NUCLEOTIDE SEQUENCE [LARGE SCALE GENOMIC DNA]</scope>
    <source>
        <strain evidence="14">h7</strain>
    </source>
</reference>
<evidence type="ECO:0000256" key="7">
    <source>
        <dbReference type="ARBA" id="ARBA00022824"/>
    </source>
</evidence>
<evidence type="ECO:0000256" key="4">
    <source>
        <dbReference type="ARBA" id="ARBA00022676"/>
    </source>
</evidence>
<dbReference type="Proteomes" id="UP000053424">
    <property type="component" value="Unassembled WGS sequence"/>
</dbReference>
<dbReference type="HOGENOM" id="CLU_008917_4_2_1"/>
<feature type="transmembrane region" description="Helical" evidence="12">
    <location>
        <begin position="153"/>
        <end position="168"/>
    </location>
</feature>
<organism evidence="13 14">
    <name type="scientific">Hebeloma cylindrosporum</name>
    <dbReference type="NCBI Taxonomy" id="76867"/>
    <lineage>
        <taxon>Eukaryota</taxon>
        <taxon>Fungi</taxon>
        <taxon>Dikarya</taxon>
        <taxon>Basidiomycota</taxon>
        <taxon>Agaricomycotina</taxon>
        <taxon>Agaricomycetes</taxon>
        <taxon>Agaricomycetidae</taxon>
        <taxon>Agaricales</taxon>
        <taxon>Agaricineae</taxon>
        <taxon>Hymenogastraceae</taxon>
        <taxon>Hebeloma</taxon>
    </lineage>
</organism>
<dbReference type="EC" id="2.4.1.-" evidence="12"/>
<keyword evidence="8 12" id="KW-1133">Transmembrane helix</keyword>
<protein>
    <recommendedName>
        <fullName evidence="12">Mannosyltransferase</fullName>
        <ecNumber evidence="12">2.4.1.-</ecNumber>
    </recommendedName>
</protein>
<dbReference type="PANTHER" id="PTHR22760:SF1">
    <property type="entry name" value="DOL-P-MAN:MAN(7)GLCNAC(2)-PP-DOL ALPHA-1,6-MANNOSYLTRANSFERASE"/>
    <property type="match status" value="1"/>
</dbReference>
<comment type="function">
    <text evidence="10">Mannosyltransferase that operates in the biosynthetic pathway of dolichol-linked oligosaccharides, the glycan precursors employed in protein asparagine (N)-glycosylation. The assembly of dolichol-linked oligosaccharides begins on the cytosolic side of the endoplasmic reticulum membrane and finishes in its lumen. The sequential addition of sugars to dolichol pyrophosphate produces dolichol-linked oligosaccharides containing fourteen sugars, including two GlcNAcs, nine mannoses and three glucoses. Once assembled, the oligosaccharide is transferred from the lipid to nascent proteins by oligosaccharyltransferases. In the lumen of the endoplasmic reticulum, adds the eighth mannose residue in an alpha-1,6 linkage onto Man(7)GlcNAc(2)-PP-dolichol to produce Man(8)GlcNAc(2)-PP-dolichol.</text>
</comment>
<gene>
    <name evidence="13" type="ORF">M413DRAFT_27076</name>
</gene>
<keyword evidence="6 12" id="KW-0812">Transmembrane</keyword>
<evidence type="ECO:0000256" key="2">
    <source>
        <dbReference type="ARBA" id="ARBA00004922"/>
    </source>
</evidence>
<evidence type="ECO:0000256" key="10">
    <source>
        <dbReference type="ARBA" id="ARBA00044721"/>
    </source>
</evidence>
<evidence type="ECO:0000313" key="14">
    <source>
        <dbReference type="Proteomes" id="UP000053424"/>
    </source>
</evidence>